<dbReference type="Proteomes" id="UP000515733">
    <property type="component" value="Chromosome"/>
</dbReference>
<proteinExistence type="predicted"/>
<sequence length="96" mass="10656">MINGLSGRDEMALELLDLQIELTNNDLYIHYPNKRYQIAILPKPAKPEPNKGGFDGESWRLAGKSTQARPSLPPPRGGGDCIGSLRSKLFSRFVMT</sequence>
<evidence type="ECO:0000313" key="3">
    <source>
        <dbReference type="Proteomes" id="UP000515733"/>
    </source>
</evidence>
<gene>
    <name evidence="2" type="ORF">DENOEST_2698</name>
</gene>
<evidence type="ECO:0000313" key="2">
    <source>
        <dbReference type="EMBL" id="CAB1369863.1"/>
    </source>
</evidence>
<dbReference type="AlphaFoldDB" id="A0A6S6Y069"/>
<dbReference type="KEGG" id="doe:DENOEST_2698"/>
<feature type="region of interest" description="Disordered" evidence="1">
    <location>
        <begin position="43"/>
        <end position="81"/>
    </location>
</feature>
<dbReference type="EMBL" id="LR778301">
    <property type="protein sequence ID" value="CAB1369863.1"/>
    <property type="molecule type" value="Genomic_DNA"/>
</dbReference>
<organism evidence="2 3">
    <name type="scientific">Denitratisoma oestradiolicum</name>
    <dbReference type="NCBI Taxonomy" id="311182"/>
    <lineage>
        <taxon>Bacteria</taxon>
        <taxon>Pseudomonadati</taxon>
        <taxon>Pseudomonadota</taxon>
        <taxon>Betaproteobacteria</taxon>
        <taxon>Nitrosomonadales</taxon>
        <taxon>Sterolibacteriaceae</taxon>
        <taxon>Denitratisoma</taxon>
    </lineage>
</organism>
<keyword evidence="3" id="KW-1185">Reference proteome</keyword>
<name>A0A6S6Y069_9PROT</name>
<evidence type="ECO:0000256" key="1">
    <source>
        <dbReference type="SAM" id="MobiDB-lite"/>
    </source>
</evidence>
<protein>
    <submittedName>
        <fullName evidence="2">Uncharacterized protein</fullName>
    </submittedName>
</protein>
<accession>A0A6S6Y069</accession>
<reference evidence="2 3" key="1">
    <citation type="submission" date="2020-03" db="EMBL/GenBank/DDBJ databases">
        <authorList>
            <consortium name="Genoscope - CEA"/>
            <person name="William W."/>
        </authorList>
    </citation>
    <scope>NUCLEOTIDE SEQUENCE [LARGE SCALE GENOMIC DNA]</scope>
    <source>
        <strain evidence="3">DSM 16959</strain>
    </source>
</reference>